<evidence type="ECO:0000259" key="5">
    <source>
        <dbReference type="PROSITE" id="PS50932"/>
    </source>
</evidence>
<dbReference type="Gene3D" id="3.40.50.2300">
    <property type="match status" value="2"/>
</dbReference>
<dbReference type="Pfam" id="PF13377">
    <property type="entry name" value="Peripla_BP_3"/>
    <property type="match status" value="1"/>
</dbReference>
<dbReference type="SUPFAM" id="SSF47413">
    <property type="entry name" value="lambda repressor-like DNA-binding domains"/>
    <property type="match status" value="1"/>
</dbReference>
<dbReference type="SUPFAM" id="SSF53822">
    <property type="entry name" value="Periplasmic binding protein-like I"/>
    <property type="match status" value="1"/>
</dbReference>
<evidence type="ECO:0000256" key="3">
    <source>
        <dbReference type="ARBA" id="ARBA00023125"/>
    </source>
</evidence>
<dbReference type="PANTHER" id="PTHR30146:SF148">
    <property type="entry name" value="HTH-TYPE TRANSCRIPTIONAL REPRESSOR PURR-RELATED"/>
    <property type="match status" value="1"/>
</dbReference>
<keyword evidence="1" id="KW-0678">Repressor</keyword>
<evidence type="ECO:0000256" key="1">
    <source>
        <dbReference type="ARBA" id="ARBA00022491"/>
    </source>
</evidence>
<keyword evidence="2" id="KW-0805">Transcription regulation</keyword>
<dbReference type="InterPro" id="IPR000843">
    <property type="entry name" value="HTH_LacI"/>
</dbReference>
<dbReference type="CDD" id="cd06267">
    <property type="entry name" value="PBP1_LacI_sugar_binding-like"/>
    <property type="match status" value="1"/>
</dbReference>
<comment type="caution">
    <text evidence="6">The sequence shown here is derived from an EMBL/GenBank/DDBJ whole genome shotgun (WGS) entry which is preliminary data.</text>
</comment>
<proteinExistence type="predicted"/>
<dbReference type="PROSITE" id="PS50932">
    <property type="entry name" value="HTH_LACI_2"/>
    <property type="match status" value="1"/>
</dbReference>
<name>A0ABW5JHE4_9BACT</name>
<keyword evidence="4" id="KW-0804">Transcription</keyword>
<dbReference type="InterPro" id="IPR028082">
    <property type="entry name" value="Peripla_BP_I"/>
</dbReference>
<protein>
    <submittedName>
        <fullName evidence="6">LacI family DNA-binding transcriptional regulator</fullName>
    </submittedName>
</protein>
<dbReference type="Proteomes" id="UP001597460">
    <property type="component" value="Unassembled WGS sequence"/>
</dbReference>
<evidence type="ECO:0000256" key="2">
    <source>
        <dbReference type="ARBA" id="ARBA00023015"/>
    </source>
</evidence>
<sequence length="338" mass="37708">MRKKVTIYEVAKKAEVAISTVSRVLNGSDNVSKSTKEKVQNTIKELNFRPQVNARKLASKEPQMLAIAVPSFTTPYFNEVLKGVKDEIKKMDLDIIMYNTGSKNPEEGVQNFFDRGTADAVILLSIDVSESVHELIQATQTPAVLVNSSHPAYNYFMLNDYRGGYLAGEHLVNQGFERLGMITSIVESKTSMERIRGFKDALKNYKMTIDSELFMSGDTTKHGGFTEEAGFEAIYKYEKLGKFPDAIFCSNDTQAVGAIYALSKLGMKVPDDIAIMGYDNLKLSKYLELTTIDQKMYTIGVQATKRLAEIILDPEDELCQTTIDPVLVKRGSTENKKA</sequence>
<feature type="domain" description="HTH lacI-type" evidence="5">
    <location>
        <begin position="5"/>
        <end position="59"/>
    </location>
</feature>
<keyword evidence="3 6" id="KW-0238">DNA-binding</keyword>
<accession>A0ABW5JHE4</accession>
<dbReference type="SMART" id="SM00354">
    <property type="entry name" value="HTH_LACI"/>
    <property type="match status" value="1"/>
</dbReference>
<evidence type="ECO:0000313" key="7">
    <source>
        <dbReference type="Proteomes" id="UP001597460"/>
    </source>
</evidence>
<dbReference type="Gene3D" id="1.10.260.40">
    <property type="entry name" value="lambda repressor-like DNA-binding domains"/>
    <property type="match status" value="1"/>
</dbReference>
<dbReference type="PANTHER" id="PTHR30146">
    <property type="entry name" value="LACI-RELATED TRANSCRIPTIONAL REPRESSOR"/>
    <property type="match status" value="1"/>
</dbReference>
<keyword evidence="7" id="KW-1185">Reference proteome</keyword>
<evidence type="ECO:0000256" key="4">
    <source>
        <dbReference type="ARBA" id="ARBA00023163"/>
    </source>
</evidence>
<reference evidence="7" key="1">
    <citation type="journal article" date="2019" name="Int. J. Syst. Evol. Microbiol.">
        <title>The Global Catalogue of Microorganisms (GCM) 10K type strain sequencing project: providing services to taxonomists for standard genome sequencing and annotation.</title>
        <authorList>
            <consortium name="The Broad Institute Genomics Platform"/>
            <consortium name="The Broad Institute Genome Sequencing Center for Infectious Disease"/>
            <person name="Wu L."/>
            <person name="Ma J."/>
        </authorList>
    </citation>
    <scope>NUCLEOTIDE SEQUENCE [LARGE SCALE GENOMIC DNA]</scope>
    <source>
        <strain evidence="7">KCTC 52042</strain>
    </source>
</reference>
<dbReference type="Pfam" id="PF00356">
    <property type="entry name" value="LacI"/>
    <property type="match status" value="1"/>
</dbReference>
<dbReference type="InterPro" id="IPR046335">
    <property type="entry name" value="LacI/GalR-like_sensor"/>
</dbReference>
<organism evidence="6 7">
    <name type="scientific">Gracilimonas halophila</name>
    <dbReference type="NCBI Taxonomy" id="1834464"/>
    <lineage>
        <taxon>Bacteria</taxon>
        <taxon>Pseudomonadati</taxon>
        <taxon>Balneolota</taxon>
        <taxon>Balneolia</taxon>
        <taxon>Balneolales</taxon>
        <taxon>Balneolaceae</taxon>
        <taxon>Gracilimonas</taxon>
    </lineage>
</organism>
<gene>
    <name evidence="6" type="ORF">ACFSVN_06860</name>
</gene>
<dbReference type="EMBL" id="JBHULI010000024">
    <property type="protein sequence ID" value="MFD2532161.1"/>
    <property type="molecule type" value="Genomic_DNA"/>
</dbReference>
<dbReference type="InterPro" id="IPR010982">
    <property type="entry name" value="Lambda_DNA-bd_dom_sf"/>
</dbReference>
<dbReference type="CDD" id="cd01392">
    <property type="entry name" value="HTH_LacI"/>
    <property type="match status" value="1"/>
</dbReference>
<evidence type="ECO:0000313" key="6">
    <source>
        <dbReference type="EMBL" id="MFD2532161.1"/>
    </source>
</evidence>
<dbReference type="RefSeq" id="WP_390300362.1">
    <property type="nucleotide sequence ID" value="NZ_JBHULI010000024.1"/>
</dbReference>
<dbReference type="GO" id="GO:0003677">
    <property type="term" value="F:DNA binding"/>
    <property type="evidence" value="ECO:0007669"/>
    <property type="project" value="UniProtKB-KW"/>
</dbReference>